<organism evidence="2 3">
    <name type="scientific">Hericium alpestre</name>
    <dbReference type="NCBI Taxonomy" id="135208"/>
    <lineage>
        <taxon>Eukaryota</taxon>
        <taxon>Fungi</taxon>
        <taxon>Dikarya</taxon>
        <taxon>Basidiomycota</taxon>
        <taxon>Agaricomycotina</taxon>
        <taxon>Agaricomycetes</taxon>
        <taxon>Russulales</taxon>
        <taxon>Hericiaceae</taxon>
        <taxon>Hericium</taxon>
    </lineage>
</organism>
<protein>
    <submittedName>
        <fullName evidence="2">Uncharacterized protein</fullName>
    </submittedName>
</protein>
<evidence type="ECO:0000256" key="1">
    <source>
        <dbReference type="SAM" id="MobiDB-lite"/>
    </source>
</evidence>
<name>A0A4Z0A6B1_9AGAM</name>
<reference evidence="2 3" key="1">
    <citation type="submission" date="2019-02" db="EMBL/GenBank/DDBJ databases">
        <title>Genome sequencing of the rare red list fungi Hericium alpestre (H. flagellum).</title>
        <authorList>
            <person name="Buettner E."/>
            <person name="Kellner H."/>
        </authorList>
    </citation>
    <scope>NUCLEOTIDE SEQUENCE [LARGE SCALE GENOMIC DNA]</scope>
    <source>
        <strain evidence="2 3">DSM 108284</strain>
    </source>
</reference>
<dbReference type="Proteomes" id="UP000298061">
    <property type="component" value="Unassembled WGS sequence"/>
</dbReference>
<dbReference type="EMBL" id="SFCI01000212">
    <property type="protein sequence ID" value="TFY81439.1"/>
    <property type="molecule type" value="Genomic_DNA"/>
</dbReference>
<sequence length="72" mass="7977">MRPSNDVLLEPLVEESDVIKAAVHAAPEGKYATGVTAEEWFRRRVSGRRAKNYAGPEAWKASRGTEDQSVYA</sequence>
<dbReference type="STRING" id="135208.A0A4Z0A6B1"/>
<proteinExistence type="predicted"/>
<feature type="region of interest" description="Disordered" evidence="1">
    <location>
        <begin position="52"/>
        <end position="72"/>
    </location>
</feature>
<gene>
    <name evidence="2" type="ORF">EWM64_g2570</name>
</gene>
<accession>A0A4Z0A6B1</accession>
<comment type="caution">
    <text evidence="2">The sequence shown here is derived from an EMBL/GenBank/DDBJ whole genome shotgun (WGS) entry which is preliminary data.</text>
</comment>
<dbReference type="AlphaFoldDB" id="A0A4Z0A6B1"/>
<evidence type="ECO:0000313" key="2">
    <source>
        <dbReference type="EMBL" id="TFY81439.1"/>
    </source>
</evidence>
<evidence type="ECO:0000313" key="3">
    <source>
        <dbReference type="Proteomes" id="UP000298061"/>
    </source>
</evidence>
<keyword evidence="3" id="KW-1185">Reference proteome</keyword>